<dbReference type="AlphaFoldDB" id="A0AAD7HUZ6"/>
<proteinExistence type="predicted"/>
<accession>A0AAD7HUZ6</accession>
<keyword evidence="1" id="KW-0812">Transmembrane</keyword>
<evidence type="ECO:0000313" key="4">
    <source>
        <dbReference type="Proteomes" id="UP001215280"/>
    </source>
</evidence>
<keyword evidence="1" id="KW-0472">Membrane</keyword>
<reference evidence="3" key="1">
    <citation type="submission" date="2023-03" db="EMBL/GenBank/DDBJ databases">
        <title>Massive genome expansion in bonnet fungi (Mycena s.s.) driven by repeated elements and novel gene families across ecological guilds.</title>
        <authorList>
            <consortium name="Lawrence Berkeley National Laboratory"/>
            <person name="Harder C.B."/>
            <person name="Miyauchi S."/>
            <person name="Viragh M."/>
            <person name="Kuo A."/>
            <person name="Thoen E."/>
            <person name="Andreopoulos B."/>
            <person name="Lu D."/>
            <person name="Skrede I."/>
            <person name="Drula E."/>
            <person name="Henrissat B."/>
            <person name="Morin E."/>
            <person name="Kohler A."/>
            <person name="Barry K."/>
            <person name="LaButti K."/>
            <person name="Morin E."/>
            <person name="Salamov A."/>
            <person name="Lipzen A."/>
            <person name="Mereny Z."/>
            <person name="Hegedus B."/>
            <person name="Baldrian P."/>
            <person name="Stursova M."/>
            <person name="Weitz H."/>
            <person name="Taylor A."/>
            <person name="Grigoriev I.V."/>
            <person name="Nagy L.G."/>
            <person name="Martin F."/>
            <person name="Kauserud H."/>
        </authorList>
    </citation>
    <scope>NUCLEOTIDE SEQUENCE</scope>
    <source>
        <strain evidence="3">CBHHK188m</strain>
    </source>
</reference>
<evidence type="ECO:0000256" key="1">
    <source>
        <dbReference type="SAM" id="Phobius"/>
    </source>
</evidence>
<dbReference type="InterPro" id="IPR045340">
    <property type="entry name" value="DUF6533"/>
</dbReference>
<dbReference type="Proteomes" id="UP001215280">
    <property type="component" value="Unassembled WGS sequence"/>
</dbReference>
<name>A0AAD7HUZ6_9AGAR</name>
<feature type="transmembrane region" description="Helical" evidence="1">
    <location>
        <begin position="131"/>
        <end position="156"/>
    </location>
</feature>
<comment type="caution">
    <text evidence="3">The sequence shown here is derived from an EMBL/GenBank/DDBJ whole genome shotgun (WGS) entry which is preliminary data.</text>
</comment>
<dbReference type="Pfam" id="PF20151">
    <property type="entry name" value="DUF6533"/>
    <property type="match status" value="1"/>
</dbReference>
<dbReference type="EMBL" id="JARJLG010000201">
    <property type="protein sequence ID" value="KAJ7728938.1"/>
    <property type="molecule type" value="Genomic_DNA"/>
</dbReference>
<keyword evidence="4" id="KW-1185">Reference proteome</keyword>
<feature type="transmembrane region" description="Helical" evidence="1">
    <location>
        <begin position="89"/>
        <end position="111"/>
    </location>
</feature>
<evidence type="ECO:0000313" key="3">
    <source>
        <dbReference type="EMBL" id="KAJ7728938.1"/>
    </source>
</evidence>
<organism evidence="3 4">
    <name type="scientific">Mycena maculata</name>
    <dbReference type="NCBI Taxonomy" id="230809"/>
    <lineage>
        <taxon>Eukaryota</taxon>
        <taxon>Fungi</taxon>
        <taxon>Dikarya</taxon>
        <taxon>Basidiomycota</taxon>
        <taxon>Agaricomycotina</taxon>
        <taxon>Agaricomycetes</taxon>
        <taxon>Agaricomycetidae</taxon>
        <taxon>Agaricales</taxon>
        <taxon>Marasmiineae</taxon>
        <taxon>Mycenaceae</taxon>
        <taxon>Mycena</taxon>
    </lineage>
</organism>
<gene>
    <name evidence="3" type="ORF">DFH07DRAFT_219460</name>
</gene>
<evidence type="ECO:0000259" key="2">
    <source>
        <dbReference type="Pfam" id="PF20151"/>
    </source>
</evidence>
<protein>
    <recommendedName>
        <fullName evidence="2">DUF6533 domain-containing protein</fullName>
    </recommendedName>
</protein>
<sequence length="172" mass="19367">MRTLQDANIQEMDHCQLVLDHHGDLRHWTCDPCLASLYSSMSALGVFDSHVSYISQMRRPAGCTTASGSALLLPSPPSLSHSEARCPRYLASLPITWANRALIAAAVVYLYDSVITFASEIELYRYSKQRVLHLIFISTRYLSLLYQLFVICGIAWSRFTPQVTAGFWIMSC</sequence>
<feature type="domain" description="DUF6533" evidence="2">
    <location>
        <begin position="102"/>
        <end position="145"/>
    </location>
</feature>
<keyword evidence="1" id="KW-1133">Transmembrane helix</keyword>